<evidence type="ECO:0000259" key="7">
    <source>
        <dbReference type="PROSITE" id="PS51007"/>
    </source>
</evidence>
<evidence type="ECO:0000256" key="2">
    <source>
        <dbReference type="ARBA" id="ARBA00022723"/>
    </source>
</evidence>
<dbReference type="EMBL" id="CP038635">
    <property type="protein sequence ID" value="QBY53376.1"/>
    <property type="molecule type" value="Genomic_DNA"/>
</dbReference>
<dbReference type="SUPFAM" id="SSF46626">
    <property type="entry name" value="Cytochrome c"/>
    <property type="match status" value="3"/>
</dbReference>
<dbReference type="PANTHER" id="PTHR33751:SF1">
    <property type="entry name" value="CBB3-TYPE CYTOCHROME C OXIDASE SUBUNIT FIXP"/>
    <property type="match status" value="1"/>
</dbReference>
<accession>A0A4P7LBM3</accession>
<keyword evidence="1 4" id="KW-0349">Heme</keyword>
<reference evidence="8 9" key="1">
    <citation type="submission" date="2019-03" db="EMBL/GenBank/DDBJ databases">
        <title>Efficiently degradation of phenoxyalkanoic acid herbicides by Cupriavidus oxalaticus strain X32.</title>
        <authorList>
            <person name="Sheng X."/>
        </authorList>
    </citation>
    <scope>NUCLEOTIDE SEQUENCE [LARGE SCALE GENOMIC DNA]</scope>
    <source>
        <strain evidence="8 9">X32</strain>
    </source>
</reference>
<dbReference type="Pfam" id="PF02433">
    <property type="entry name" value="FixO"/>
    <property type="match status" value="1"/>
</dbReference>
<feature type="region of interest" description="Disordered" evidence="5">
    <location>
        <begin position="535"/>
        <end position="556"/>
    </location>
</feature>
<feature type="domain" description="Cytochrome c" evidence="7">
    <location>
        <begin position="407"/>
        <end position="502"/>
    </location>
</feature>
<keyword evidence="2 4" id="KW-0479">Metal-binding</keyword>
<dbReference type="PROSITE" id="PS51007">
    <property type="entry name" value="CYTC"/>
    <property type="match status" value="2"/>
</dbReference>
<feature type="transmembrane region" description="Helical" evidence="6">
    <location>
        <begin position="12"/>
        <end position="34"/>
    </location>
</feature>
<organism evidence="8 9">
    <name type="scientific">Cupriavidus oxalaticus</name>
    <dbReference type="NCBI Taxonomy" id="96344"/>
    <lineage>
        <taxon>Bacteria</taxon>
        <taxon>Pseudomonadati</taxon>
        <taxon>Pseudomonadota</taxon>
        <taxon>Betaproteobacteria</taxon>
        <taxon>Burkholderiales</taxon>
        <taxon>Burkholderiaceae</taxon>
        <taxon>Cupriavidus</taxon>
    </lineage>
</organism>
<dbReference type="RefSeq" id="WP_135705378.1">
    <property type="nucleotide sequence ID" value="NZ_CP038635.1"/>
</dbReference>
<keyword evidence="6" id="KW-0812">Transmembrane</keyword>
<dbReference type="InterPro" id="IPR050597">
    <property type="entry name" value="Cytochrome_c_Oxidase_Subunit"/>
</dbReference>
<name>A0A4P7LBM3_9BURK</name>
<dbReference type="Proteomes" id="UP000295294">
    <property type="component" value="Chromosome 2"/>
</dbReference>
<evidence type="ECO:0000313" key="8">
    <source>
        <dbReference type="EMBL" id="QBY53376.1"/>
    </source>
</evidence>
<dbReference type="GO" id="GO:0020037">
    <property type="term" value="F:heme binding"/>
    <property type="evidence" value="ECO:0007669"/>
    <property type="project" value="InterPro"/>
</dbReference>
<protein>
    <submittedName>
        <fullName evidence="8">C-type cytochrome</fullName>
    </submittedName>
</protein>
<dbReference type="InterPro" id="IPR009056">
    <property type="entry name" value="Cyt_c-like_dom"/>
</dbReference>
<evidence type="ECO:0000256" key="5">
    <source>
        <dbReference type="SAM" id="MobiDB-lite"/>
    </source>
</evidence>
<dbReference type="GO" id="GO:0009055">
    <property type="term" value="F:electron transfer activity"/>
    <property type="evidence" value="ECO:0007669"/>
    <property type="project" value="InterPro"/>
</dbReference>
<dbReference type="PANTHER" id="PTHR33751">
    <property type="entry name" value="CBB3-TYPE CYTOCHROME C OXIDASE SUBUNIT FIXP"/>
    <property type="match status" value="1"/>
</dbReference>
<evidence type="ECO:0000256" key="6">
    <source>
        <dbReference type="SAM" id="Phobius"/>
    </source>
</evidence>
<dbReference type="KEGG" id="cox:E0W60_20020"/>
<dbReference type="Pfam" id="PF13442">
    <property type="entry name" value="Cytochrome_CBB3"/>
    <property type="match status" value="1"/>
</dbReference>
<evidence type="ECO:0000256" key="3">
    <source>
        <dbReference type="ARBA" id="ARBA00023004"/>
    </source>
</evidence>
<dbReference type="InterPro" id="IPR003468">
    <property type="entry name" value="Cyt_c_oxidase_monohaem-su/FixO"/>
</dbReference>
<dbReference type="Pfam" id="PF00034">
    <property type="entry name" value="Cytochrom_C"/>
    <property type="match status" value="1"/>
</dbReference>
<keyword evidence="6" id="KW-1133">Transmembrane helix</keyword>
<feature type="domain" description="Cytochrome c" evidence="7">
    <location>
        <begin position="278"/>
        <end position="373"/>
    </location>
</feature>
<feature type="compositionally biased region" description="Low complexity" evidence="5">
    <location>
        <begin position="539"/>
        <end position="551"/>
    </location>
</feature>
<dbReference type="GO" id="GO:0046872">
    <property type="term" value="F:metal ion binding"/>
    <property type="evidence" value="ECO:0007669"/>
    <property type="project" value="UniProtKB-KW"/>
</dbReference>
<proteinExistence type="predicted"/>
<keyword evidence="3 4" id="KW-0408">Iron</keyword>
<dbReference type="AlphaFoldDB" id="A0A4P7LBM3"/>
<dbReference type="STRING" id="1349762.GCA_001592245_01367"/>
<sequence length="571" mass="63778">MTPRRPDGRYGLRFYALIAGFGCLSLAAFVQGVLPMLEPQSRTDKVTQVVRTDLGELKWTEARATDYTPLQLRGREVYTREGCWYCHSQFVRPVTGETRRWGPVSQAGEYAFDLPHLFSTRRIGPDLSRVGLKFSDAWHLAHFWDPRMLSPDSIMPRFTALFSEPHTARLVTDQQGRRTVENTPATRQLFDFGSSETITLTPNQAGLLYVPERGKYPVILTPNKEFTGETVILIADTEDLRALVAYLQKLGTNRGKWRDRFEPQQMEASQTSIPRSEEWIAHGKNVYERRCLGCHGVKGDGNGPAAAFMQKDRPRNFTLGVFKFRLTPSGSMPDDGDLLRTITRGVRGTAMPSWHELPEKDRLAVIQYIKYVLAADRSNPDKPYFYFLEEPPLAPIFIGVPPKPSAEMIQRGKQAWDRAKCWECHGRTGKGDGEKAAGLEDDFGFPIPPANLTTGQFKSGASVKDIFRTMSTGLSGTPMPSFSDTVSEDDRWALAYFVLSLSAYTDPLTGQPLPIPPGQKAALNDPGLRADESRHAYRAPAAGQPGQPGQPSTYAGEAWARRHGFAFADER</sequence>
<dbReference type="Gene3D" id="1.10.760.10">
    <property type="entry name" value="Cytochrome c-like domain"/>
    <property type="match status" value="3"/>
</dbReference>
<dbReference type="InterPro" id="IPR036909">
    <property type="entry name" value="Cyt_c-like_dom_sf"/>
</dbReference>
<keyword evidence="6" id="KW-0472">Membrane</keyword>
<gene>
    <name evidence="8" type="ORF">E0W60_20020</name>
</gene>
<evidence type="ECO:0000256" key="1">
    <source>
        <dbReference type="ARBA" id="ARBA00022617"/>
    </source>
</evidence>
<dbReference type="OrthoDB" id="9808312at2"/>
<evidence type="ECO:0000313" key="9">
    <source>
        <dbReference type="Proteomes" id="UP000295294"/>
    </source>
</evidence>
<evidence type="ECO:0000256" key="4">
    <source>
        <dbReference type="PROSITE-ProRule" id="PRU00433"/>
    </source>
</evidence>